<sequence length="107" mass="12290">MHFMDFKLKVIPCPQIPQIFTNCIHDNPNFKQFEWEAIKDAIAIGIFGSLGSNGSRYILHPSLKMKADKDDVDKEASERLCRGNEKPRLEKKKKKKSTSVTLEKLLD</sequence>
<protein>
    <submittedName>
        <fullName evidence="2">Uncharacterized protein</fullName>
    </submittedName>
</protein>
<dbReference type="AlphaFoldDB" id="A0ABD1YM48"/>
<evidence type="ECO:0000313" key="3">
    <source>
        <dbReference type="Proteomes" id="UP001605036"/>
    </source>
</evidence>
<proteinExistence type="predicted"/>
<feature type="compositionally biased region" description="Basic and acidic residues" evidence="1">
    <location>
        <begin position="75"/>
        <end position="88"/>
    </location>
</feature>
<dbReference type="EMBL" id="JBHFFA010000004">
    <property type="protein sequence ID" value="KAL2630759.1"/>
    <property type="molecule type" value="Genomic_DNA"/>
</dbReference>
<evidence type="ECO:0000313" key="2">
    <source>
        <dbReference type="EMBL" id="KAL2630759.1"/>
    </source>
</evidence>
<evidence type="ECO:0000256" key="1">
    <source>
        <dbReference type="SAM" id="MobiDB-lite"/>
    </source>
</evidence>
<comment type="caution">
    <text evidence="2">The sequence shown here is derived from an EMBL/GenBank/DDBJ whole genome shotgun (WGS) entry which is preliminary data.</text>
</comment>
<gene>
    <name evidence="2" type="ORF">R1flu_015445</name>
</gene>
<name>A0ABD1YM48_9MARC</name>
<feature type="region of interest" description="Disordered" evidence="1">
    <location>
        <begin position="75"/>
        <end position="107"/>
    </location>
</feature>
<keyword evidence="3" id="KW-1185">Reference proteome</keyword>
<organism evidence="2 3">
    <name type="scientific">Riccia fluitans</name>
    <dbReference type="NCBI Taxonomy" id="41844"/>
    <lineage>
        <taxon>Eukaryota</taxon>
        <taxon>Viridiplantae</taxon>
        <taxon>Streptophyta</taxon>
        <taxon>Embryophyta</taxon>
        <taxon>Marchantiophyta</taxon>
        <taxon>Marchantiopsida</taxon>
        <taxon>Marchantiidae</taxon>
        <taxon>Marchantiales</taxon>
        <taxon>Ricciaceae</taxon>
        <taxon>Riccia</taxon>
    </lineage>
</organism>
<accession>A0ABD1YM48</accession>
<feature type="compositionally biased region" description="Low complexity" evidence="1">
    <location>
        <begin position="98"/>
        <end position="107"/>
    </location>
</feature>
<dbReference type="Proteomes" id="UP001605036">
    <property type="component" value="Unassembled WGS sequence"/>
</dbReference>
<reference evidence="2 3" key="1">
    <citation type="submission" date="2024-09" db="EMBL/GenBank/DDBJ databases">
        <title>Chromosome-scale assembly of Riccia fluitans.</title>
        <authorList>
            <person name="Paukszto L."/>
            <person name="Sawicki J."/>
            <person name="Karawczyk K."/>
            <person name="Piernik-Szablinska J."/>
            <person name="Szczecinska M."/>
            <person name="Mazdziarz M."/>
        </authorList>
    </citation>
    <scope>NUCLEOTIDE SEQUENCE [LARGE SCALE GENOMIC DNA]</scope>
    <source>
        <strain evidence="2">Rf_01</strain>
        <tissue evidence="2">Aerial parts of the thallus</tissue>
    </source>
</reference>